<evidence type="ECO:0000259" key="5">
    <source>
        <dbReference type="Pfam" id="PF18763"/>
    </source>
</evidence>
<feature type="domain" description="Strawberry notch helicase C" evidence="3">
    <location>
        <begin position="2730"/>
        <end position="2900"/>
    </location>
</feature>
<feature type="domain" description="Large polyvalent protein-associated" evidence="8">
    <location>
        <begin position="3784"/>
        <end position="3991"/>
    </location>
</feature>
<feature type="domain" description="Inorganic pyrophosphatase" evidence="7">
    <location>
        <begin position="895"/>
        <end position="1029"/>
    </location>
</feature>
<dbReference type="SUPFAM" id="SSF52540">
    <property type="entry name" value="P-loop containing nucleoside triphosphate hydrolases"/>
    <property type="match status" value="2"/>
</dbReference>
<evidence type="ECO:0000259" key="4">
    <source>
        <dbReference type="Pfam" id="PF13872"/>
    </source>
</evidence>
<feature type="compositionally biased region" description="Polar residues" evidence="2">
    <location>
        <begin position="9"/>
        <end position="19"/>
    </location>
</feature>
<feature type="region of interest" description="Disordered" evidence="2">
    <location>
        <begin position="482"/>
        <end position="510"/>
    </location>
</feature>
<evidence type="ECO:0000256" key="2">
    <source>
        <dbReference type="SAM" id="MobiDB-lite"/>
    </source>
</evidence>
<feature type="region of interest" description="Disordered" evidence="2">
    <location>
        <begin position="1258"/>
        <end position="1293"/>
    </location>
</feature>
<dbReference type="InterPro" id="IPR029063">
    <property type="entry name" value="SAM-dependent_MTases_sf"/>
</dbReference>
<dbReference type="NCBIfam" id="NF032893">
    <property type="entry name" value="tail-700"/>
    <property type="match status" value="1"/>
</dbReference>
<feature type="compositionally biased region" description="Polar residues" evidence="2">
    <location>
        <begin position="863"/>
        <end position="882"/>
    </location>
</feature>
<evidence type="ECO:0000256" key="1">
    <source>
        <dbReference type="ARBA" id="ARBA00006992"/>
    </source>
</evidence>
<feature type="region of interest" description="Disordered" evidence="2">
    <location>
        <begin position="2067"/>
        <end position="2201"/>
    </location>
</feature>
<feature type="region of interest" description="Disordered" evidence="2">
    <location>
        <begin position="199"/>
        <end position="221"/>
    </location>
</feature>
<evidence type="ECO:0000259" key="7">
    <source>
        <dbReference type="Pfam" id="PF18823"/>
    </source>
</evidence>
<dbReference type="Pfam" id="PF18823">
    <property type="entry name" value="InPase"/>
    <property type="match status" value="1"/>
</dbReference>
<dbReference type="Gene3D" id="3.40.50.150">
    <property type="entry name" value="Vaccinia Virus protein VP39"/>
    <property type="match status" value="1"/>
</dbReference>
<feature type="region of interest" description="Disordered" evidence="2">
    <location>
        <begin position="1121"/>
        <end position="1153"/>
    </location>
</feature>
<dbReference type="EMBL" id="JAQBIE010000024">
    <property type="protein sequence ID" value="MDB6179011.1"/>
    <property type="molecule type" value="Genomic_DNA"/>
</dbReference>
<feature type="region of interest" description="Disordered" evidence="2">
    <location>
        <begin position="3728"/>
        <end position="3747"/>
    </location>
</feature>
<protein>
    <submittedName>
        <fullName evidence="9">PLxRFG domain-containing protein</fullName>
    </submittedName>
</protein>
<dbReference type="InterPro" id="IPR002052">
    <property type="entry name" value="DNA_methylase_N6_adenine_CS"/>
</dbReference>
<dbReference type="PANTHER" id="PTHR12706:SF30">
    <property type="entry name" value="PROTEIN STRAWBERRY NOTCH-RELATED"/>
    <property type="match status" value="1"/>
</dbReference>
<dbReference type="PROSITE" id="PS00092">
    <property type="entry name" value="N6_MTASE"/>
    <property type="match status" value="1"/>
</dbReference>
<feature type="domain" description="Large polyvalent protein-associated" evidence="6">
    <location>
        <begin position="3387"/>
        <end position="3496"/>
    </location>
</feature>
<dbReference type="Pfam" id="PF18798">
    <property type="entry name" value="LPD3"/>
    <property type="match status" value="1"/>
</dbReference>
<feature type="domain" description="Strawberry notch AAA" evidence="4">
    <location>
        <begin position="2266"/>
        <end position="2548"/>
    </location>
</feature>
<feature type="region of interest" description="Disordered" evidence="2">
    <location>
        <begin position="863"/>
        <end position="901"/>
    </location>
</feature>
<dbReference type="RefSeq" id="WP_271890127.1">
    <property type="nucleotide sequence ID" value="NZ_JAQBIE010000024.1"/>
</dbReference>
<dbReference type="InterPro" id="IPR026741">
    <property type="entry name" value="SNO"/>
</dbReference>
<feature type="compositionally biased region" description="Gly residues" evidence="2">
    <location>
        <begin position="3729"/>
        <end position="3743"/>
    </location>
</feature>
<name>A0ABT4ZJW9_9RHOB</name>
<dbReference type="PANTHER" id="PTHR12706">
    <property type="entry name" value="STRAWBERRY NOTCH-RELATED"/>
    <property type="match status" value="1"/>
</dbReference>
<dbReference type="InterPro" id="IPR026937">
    <property type="entry name" value="SBNO_Helicase_C_dom"/>
</dbReference>
<reference evidence="9" key="1">
    <citation type="submission" date="2022-12" db="EMBL/GenBank/DDBJ databases">
        <title>Paracoccus onchidii sp. nov., isolated from a marine invertebrate from the South China Sea.</title>
        <authorList>
            <person name="Xu S."/>
            <person name="Liu Z."/>
            <person name="Xu Y."/>
        </authorList>
    </citation>
    <scope>NUCLEOTIDE SEQUENCE</scope>
    <source>
        <strain evidence="9">Z330</strain>
    </source>
</reference>
<dbReference type="Pfam" id="PF13872">
    <property type="entry name" value="AAA_34"/>
    <property type="match status" value="1"/>
</dbReference>
<dbReference type="InterPro" id="IPR041639">
    <property type="entry name" value="LPD39"/>
</dbReference>
<evidence type="ECO:0000259" key="3">
    <source>
        <dbReference type="Pfam" id="PF13871"/>
    </source>
</evidence>
<feature type="region of interest" description="Disordered" evidence="2">
    <location>
        <begin position="418"/>
        <end position="438"/>
    </location>
</feature>
<feature type="region of interest" description="Disordered" evidence="2">
    <location>
        <begin position="1683"/>
        <end position="1748"/>
    </location>
</feature>
<organism evidence="9 10">
    <name type="scientific">Paracoccus onchidii</name>
    <dbReference type="NCBI Taxonomy" id="3017813"/>
    <lineage>
        <taxon>Bacteria</taxon>
        <taxon>Pseudomonadati</taxon>
        <taxon>Pseudomonadota</taxon>
        <taxon>Alphaproteobacteria</taxon>
        <taxon>Rhodobacterales</taxon>
        <taxon>Paracoccaceae</taxon>
        <taxon>Paracoccus</taxon>
    </lineage>
</organism>
<dbReference type="InterPro" id="IPR041595">
    <property type="entry name" value="Inorganic_Pase"/>
</dbReference>
<feature type="region of interest" description="Disordered" evidence="2">
    <location>
        <begin position="1052"/>
        <end position="1075"/>
    </location>
</feature>
<evidence type="ECO:0000313" key="10">
    <source>
        <dbReference type="Proteomes" id="UP001165641"/>
    </source>
</evidence>
<feature type="compositionally biased region" description="Gly residues" evidence="2">
    <location>
        <begin position="2120"/>
        <end position="2136"/>
    </location>
</feature>
<sequence>MDNRVPGTSPLQSALSQLGATPEPAKPENVKDAFDGIARNSKIPANVLIALDEVAGGKGSVEGAQRNAAALSKAVQSGMSIQDAITQFSGDGARASAILDRSYEIADQMYPQDTAPAQPDSASDGRLSAGEVAGGLGRDVATGAVRGVGSGIRAAGVAADEMARFGDESGKSDPTLLRKAGAYLGDAVSRFGEGIAEGRTQDYKDKRDGTQIGGSLADPSSWTLGEDPSLIGLLGVAAEGAGSMLPMVAAPGPRVAAVFGGLMAGGEGVDNGRKFVEDAAKTLDENGRPEIEKLPTYQELTGAGGMSPEDAVEEVARRAENNAGFRQGLFGSLGGAATNRIMRGADGWLGKGGRLTKAVKKSAAGAAEEGTQEAFEGAASQSGINAATGAETDILQDSFGNFVAGGLAGGGMGAVSGALGGGSDAQQDGPIDPETGEVLALPAPDAPQGGPLVSAPRLIEQDPNFSNLNRPEMVDDIGTPIADGSGDGQAAAPDGVPFPPDQGAAATGDAMGALPPPAAPAGLLPPPAGPIEAIAQGLAQNMPQPEPEFPPLFPDQKPGGAVRLGNPASGNITDAVFMGETPEGMAQVRINGAVVELTPEEFDGARNAVTEIEAAQKAGNTGGKADVPTGSTPEDIGSPEGGSSLRPTGDAVQGIREPASTDGDSIGEGSERGQEVHQGGMPGRTENGSGEPDDLGSVALGVQPGKLGNTLASAKASGTVQHVTKKGKTKTGYVLKGVTKEQADQIDPYSFKKDGGYFVNQARADAFDDAGALNGEISTPDQVQAEIEQASGIKVSQAPIPSRAPWHNASADVRQAILDEAGPQAVSEYRRAGSWSGMSDAAKRAVIEANSRLYRAGAINNTGTIEQPNYTLSQPQKPASISQAAQDAATDPTDGQKEAGNYRKGHARWNGLEVSIENAKGSTRSGTDPSGEAWSVTMPADYGDFKGTKGADGDPVDFYNGGVEDSDYVLIVDQVDAETGKFDEHKVIIGTTARGAALKIYRDGFSDGKGDARIGAITETTVDGLKAWLGGGQMRRPAAGKLDYPFKRRANIKKKSEQAAPKADGKPVRTRPNIGDPNYTLIDAMNDLQDAEAEYSAQGMVKNARTGERMRQLRDLVKKMQADADKLREESQQQAEPPKASAPGLLGSLSQEKQDRAAELKARLAAKARGQASSGLDPEYITLGGELVSLYIEAGTKRFGQMLRDFAETTGLTLREAQAPMRAAYNHVRDDMDLNGEDVSDMDDGAAVMVEVRAALAEEDGRTTTKPATTDAVKDSGGKKSPPPAMDTKEGSIKKNALKSAIAVTARGREIPVQYAIVELGDLIPSQLMDGRSNPEYDQRLQPRDRSREASQDQIHRIARDLNPELLGESPQASNGAPIILPTGEVLSGNGRTLALQSASMDWPVSSGRYSDFIRDKGYPVKGMSSPVLVRIVTGSPSMQEAAAIAREANERDQAEMSISEQAMADAQNLTPAILDLYQGGDVDGTRNASFVRAFAQGVLSPNDAGKMRDKDGRMTQDAVRRINAALLASAYGDAGIVASVLESTDTNIKAIGGALMDVAPRWAQMRAEAKKGTIAADADMTPALMEAVKLVDRARRENRHLTEFLNQTDMFSGDSVSPDAVAILGLMYRGSESKPFSRPYGRDKVADALNFFVTEAMKTSPGVDLIGESADIGAIIQSAGGRINGEGEGQQLDLDGGTGNSGQGAAQSGEPGAGPENQQGETGVRGQGGSSDAAQDGLTPDGDGSDRSRIASAFYERWGLGNQPSNIRAARAMAQEVLGRTPSDKEIEEGIEAGIVRAARQIVDDGRLAGLANEKIFDALVSLYQAQPLLTTRTSTSVEQQAYSTPAPLAYAGSVLSGISGTTTVYEPSAGNGMLLIGADPANVTANELNDDRFGMLQEALPGAVLNHGDGTQYDPETLVDRVIANPPFGKVKDGRKSIRFPMDGVFTTEIDHAISWKALQSMKPTGRAVLIIGGHQGSAADRAKAYMGRNHHPFMTKLYDQFNVTDHFTVDGKMYQRQGAGWPVDVIVIEGKGKSALSYPYVKAPRMMVTWGEVRKVVENAKGDMDAAPALPNGDGGSAGSAGTTADQGPVSQPSGKPSGSDVRGGKPGGSNSSGVGSVRGGSSGSGSNAGNGSRGELDGTGQSDESGRGDVPDQSGQDATGSNGRSGNRKPDAAGNGGRTLQPVKKVKRENTEEETGFQVQYSPHSNAGFAVGTLVPRAMQSAADDALSSLRDEVGDIDQFVADKLGYPVSRITGSDGKPGYFSAEQVDALALAIKNIEDGAAFIIGDQTGVGKGRVVAGVLLYAKKNGRFPVFVTKQPGLFADMVRDLRDIGEAGSEKRILSTKDLRGANVIPLSNEPGDVLETESAPKLKSLITGIAKTGRLPDGYDYFFTTYSQMQWEAGSAGQATYRQTAMRSLASNAVMILDESHEAGGTEQRKVDPETGEIIPTRADFFRDVLSHAHGVMYSSATYAKNPTVMSLYNKTDMRLSVDDMSKLPNAVKAGGVPLQQVIANMLVKAGQYMRRERSFAGVEMSINQLETDKTIAKSGAKVVQGIFRLDLDYMEDARERFQDELASSGMKGAQDNSTGSSGAGSVGFSSVMHNLVAQMLFALKSDAVATRAIDLWKNGEKPLIAVSNTNESILSDFIDGSGIGYGDKADFTFKELFLRYLNRLRRVTLKDADGKAHHVHMKDDDILRIAGPDALSAVKDMEKQIAKSPIGGMPGSPLDYIMDRMRDAGMKVGEITGRGTVIEGGILKSRKASDAEKKKTMNAFNSGAMDGVLLNQSGSTGFSLHATANKGNDGKQRHMIVLQPDPNIDVFMQMLGRIHRTGQIKLPKYTIAISDLAIEKRVAANLMRKMASLNANTTANKDSAVSLNNVIDFMNKYGDEVVNGILKEDSELSAKLGIGPAKGNAFDGIASKFTGRLAVLDPDEVSEIYDRIEGEYKALIETLDRMGLNTLEAKTLDLEAQTISTVKLSEGDPNSSSPFEAGATMETVSAKRLGKPFTLEQLSDELAKEMGEDTEKQYVENAVRRIRDLIPAWQEKQSEGIRKAETALSAANTEAKKKAAEKILKSRRESMEQSGARLNSIIENIRQIGINRSLILRMSENGMEVQLPARSIGFDMKSLKDNPTAASAIRVRIAVADAAREVLLPLSKLIDPESPFDFTQASAAYVDSAFENGLSDSREERSIITGNLLSGFSKFQKGQVVMFTREDGRVESGILMPKNFDLDTALAEIPVKFDKAQDAIKFLREGDGQRMVSTDDKVATIKMDSHGAFVFDVKKIGGKPYYLNKGVRDVLGEFTAGRSGKGMFTARTSSPEKAASAAKAWQDQIGATLETTSFKDEAREITGEELPETKESRFDNDRPVVATLTGDELGEWADIRDLGRKAFNWYRENLVATTTIMNGTGWSVGYTRRGAGKISGRKGEDLLRLVPAIPAIIERGQHVRTEQNRKDDGVKAYHKIAARVELGGRLKDVIVTIREMNNGTFHYDLSRDNSEGALFQRMGDQSEMNVAGSRPSSPIFEVGARAASPANINIEISEAEINGDPTLTPANARAINTAARAELVKVGISGRVRVEVGGNGRSQGTYRRGVIRILRAGKDWKHTLDHEIIHALRDGNMWNKDYGLFTADEWRSLVKAARADKAIRDRVTAAYPDLSAAAQAEEMVAEFYADWAQGRRKAPQGGMTRALGRIRSFFRAVASALRGEGFQDAATIMERIANGEIGGRGPDGPGGGRDSGVKEQRDMTALRGAMQAGRAKAAGLVSREFWQKSPEMFSNWLTDAMGANSRFNILGMVPGHPLFAELGKNISAAQAYLRNKQEMDAMRNDWQARASSAVDKWHSAGRKDPASNDALMDLMHRTTLSGIDPSKPDDWKHPHETSARAALASGTATGDAKAQAQQVIDEIQARQDAYEKLKRRYDAMPANFQKLYRDIRDEYSALADATDKALLDNIETANRIALKRAERRHRQEIERIRDEGLEGDARDQALEKADARLAAAQKRAGAGKAARLASMRAAFEQNRLKGPYFPLARFGNYFVTVRDDDGKVVSFSRFEKKAQMDAALREWADHTGRVEHGVLGAGADLRGMVDAKFVSDVIETIGEAGASDEMLDTIWQHWLETLPDQSVRKSQIHRKGRAGFNRDAIRAFSHSMFHGAHQLARLKYGLEMDENLNDAEEQAARQRNPERAGFVVREMRQRHEFTMKPTNNPLVTAGTSLAFVWYLGMSPASAMVNLSQTTIVGVPMMAARFKKAGVTGSADALWKALQDFGKGKGHIDKAPSLTADEKAAMAEAYRRGTIDKTQAHDLAAVAESGVAYNPAREKAMRVIGYLFHHTERFNREVTFLANYRLLKAEGKNQQEAIEEADSLVKKIHFDYQNTARPRVMQGDAAKMLLVFRNFTVNMLYRLFRDTHQAFNGESKAAQKEARDQLVGVTLSMMAHAGIKGVWGYGLIMGLLGMFYPGGDGDDLEEWLQDALLMEGDTPATAAWNWTMGMALNGVPGNVLGVSLTNRIGMPNLWFQPPRAGTEGRDVWTHYLEQIAGPVAAIPGSFLSGMSMISDAWGEGNGDNMMRGLERATPGFIGDIVKPVRMMTHGANTYYGDPLIDNVSVLDAFRSALGFTPAKLAERYDINNRLKAKEKEITSRRARIHKAIGDAMSSGEDIPDRVMKDLQKFNSEYPEYPITPETARASIRSRARMKERNEFGVSLNPKLNDRIRSETPPAIYG</sequence>
<feature type="region of interest" description="Disordered" evidence="2">
    <location>
        <begin position="1327"/>
        <end position="1353"/>
    </location>
</feature>
<keyword evidence="10" id="KW-1185">Reference proteome</keyword>
<feature type="compositionally biased region" description="Basic and acidic residues" evidence="2">
    <location>
        <begin position="1121"/>
        <end position="1131"/>
    </location>
</feature>
<dbReference type="InterPro" id="IPR027417">
    <property type="entry name" value="P-loop_NTPase"/>
</dbReference>
<evidence type="ECO:0000259" key="6">
    <source>
        <dbReference type="Pfam" id="PF18798"/>
    </source>
</evidence>
<comment type="similarity">
    <text evidence="1">Belongs to the SBNO family.</text>
</comment>
<feature type="compositionally biased region" description="Low complexity" evidence="2">
    <location>
        <begin position="883"/>
        <end position="893"/>
    </location>
</feature>
<dbReference type="Pfam" id="PF18763">
    <property type="entry name" value="ddrB-ParB"/>
    <property type="match status" value="1"/>
</dbReference>
<feature type="compositionally biased region" description="Polar residues" evidence="2">
    <location>
        <begin position="2157"/>
        <end position="2169"/>
    </location>
</feature>
<evidence type="ECO:0000313" key="9">
    <source>
        <dbReference type="EMBL" id="MDB6179011.1"/>
    </source>
</evidence>
<dbReference type="Proteomes" id="UP001165641">
    <property type="component" value="Unassembled WGS sequence"/>
</dbReference>
<feature type="region of interest" description="Disordered" evidence="2">
    <location>
        <begin position="1"/>
        <end position="30"/>
    </location>
</feature>
<gene>
    <name evidence="9" type="ORF">PAF17_16080</name>
</gene>
<feature type="region of interest" description="Disordered" evidence="2">
    <location>
        <begin position="616"/>
        <end position="695"/>
    </location>
</feature>
<feature type="domain" description="DdrB-like" evidence="5">
    <location>
        <begin position="1307"/>
        <end position="1433"/>
    </location>
</feature>
<dbReference type="Gene3D" id="3.40.50.300">
    <property type="entry name" value="P-loop containing nucleotide triphosphate hydrolases"/>
    <property type="match status" value="1"/>
</dbReference>
<feature type="compositionally biased region" description="Basic and acidic residues" evidence="2">
    <location>
        <begin position="199"/>
        <end position="209"/>
    </location>
</feature>
<dbReference type="SUPFAM" id="SSF53335">
    <property type="entry name" value="S-adenosyl-L-methionine-dependent methyltransferases"/>
    <property type="match status" value="1"/>
</dbReference>
<evidence type="ECO:0000259" key="8">
    <source>
        <dbReference type="Pfam" id="PF18858"/>
    </source>
</evidence>
<comment type="caution">
    <text evidence="9">The sequence shown here is derived from an EMBL/GenBank/DDBJ whole genome shotgun (WGS) entry which is preliminary data.</text>
</comment>
<dbReference type="Pfam" id="PF18858">
    <property type="entry name" value="LPD39"/>
    <property type="match status" value="1"/>
</dbReference>
<accession>A0ABT4ZJW9</accession>
<dbReference type="InterPro" id="IPR041398">
    <property type="entry name" value="DdrB_dom"/>
</dbReference>
<dbReference type="Pfam" id="PF13871">
    <property type="entry name" value="Helicase_C_4"/>
    <property type="match status" value="1"/>
</dbReference>
<dbReference type="InterPro" id="IPR040824">
    <property type="entry name" value="LPD3"/>
</dbReference>
<feature type="compositionally biased region" description="Basic and acidic residues" evidence="2">
    <location>
        <begin position="1333"/>
        <end position="1353"/>
    </location>
</feature>
<proteinExistence type="inferred from homology"/>
<dbReference type="InterPro" id="IPR039187">
    <property type="entry name" value="SNO_AAA"/>
</dbReference>